<evidence type="ECO:0000256" key="6">
    <source>
        <dbReference type="ARBA" id="ARBA00023235"/>
    </source>
</evidence>
<feature type="domain" description="DNA topoisomerase IB N-terminal" evidence="9">
    <location>
        <begin position="41"/>
        <end position="89"/>
    </location>
</feature>
<evidence type="ECO:0000256" key="4">
    <source>
        <dbReference type="ARBA" id="ARBA00023029"/>
    </source>
</evidence>
<evidence type="ECO:0000259" key="8">
    <source>
        <dbReference type="Pfam" id="PF01028"/>
    </source>
</evidence>
<dbReference type="Proteomes" id="UP000265742">
    <property type="component" value="Unassembled WGS sequence"/>
</dbReference>
<dbReference type="InterPro" id="IPR001631">
    <property type="entry name" value="TopoI"/>
</dbReference>
<evidence type="ECO:0000313" key="11">
    <source>
        <dbReference type="Proteomes" id="UP000265742"/>
    </source>
</evidence>
<dbReference type="Gene3D" id="3.90.15.10">
    <property type="entry name" value="Topoisomerase I, Chain A, domain 3"/>
    <property type="match status" value="1"/>
</dbReference>
<protein>
    <recommendedName>
        <fullName evidence="3">DNA topoisomerase</fullName>
        <ecNumber evidence="3">5.6.2.1</ecNumber>
    </recommendedName>
</protein>
<dbReference type="OrthoDB" id="9778962at2"/>
<dbReference type="Gene3D" id="1.10.132.120">
    <property type="match status" value="1"/>
</dbReference>
<dbReference type="PROSITE" id="PS52038">
    <property type="entry name" value="TOPO_IB_2"/>
    <property type="match status" value="1"/>
</dbReference>
<dbReference type="GO" id="GO:0003917">
    <property type="term" value="F:DNA topoisomerase type I (single strand cut, ATP-independent) activity"/>
    <property type="evidence" value="ECO:0007669"/>
    <property type="project" value="UniProtKB-EC"/>
</dbReference>
<dbReference type="EC" id="5.6.2.1" evidence="3"/>
<gene>
    <name evidence="10" type="ORF">D1781_02485</name>
</gene>
<evidence type="ECO:0000259" key="9">
    <source>
        <dbReference type="Pfam" id="PF21338"/>
    </source>
</evidence>
<name>A0A3A1U1I9_9MICO</name>
<evidence type="ECO:0000256" key="7">
    <source>
        <dbReference type="SAM" id="MobiDB-lite"/>
    </source>
</evidence>
<comment type="caution">
    <text evidence="10">The sequence shown here is derived from an EMBL/GenBank/DDBJ whole genome shotgun (WGS) entry which is preliminary data.</text>
</comment>
<dbReference type="InterPro" id="IPR049331">
    <property type="entry name" value="Top1B_N_bact"/>
</dbReference>
<evidence type="ECO:0000313" key="10">
    <source>
        <dbReference type="EMBL" id="RIX30322.1"/>
    </source>
</evidence>
<dbReference type="EMBL" id="QXTG01000001">
    <property type="protein sequence ID" value="RIX30322.1"/>
    <property type="molecule type" value="Genomic_DNA"/>
</dbReference>
<dbReference type="GO" id="GO:0006265">
    <property type="term" value="P:DNA topological change"/>
    <property type="evidence" value="ECO:0007669"/>
    <property type="project" value="InterPro"/>
</dbReference>
<keyword evidence="4" id="KW-0799">Topoisomerase</keyword>
<evidence type="ECO:0000256" key="5">
    <source>
        <dbReference type="ARBA" id="ARBA00023125"/>
    </source>
</evidence>
<dbReference type="Pfam" id="PF21338">
    <property type="entry name" value="Top1B_N_bact"/>
    <property type="match status" value="1"/>
</dbReference>
<dbReference type="Gene3D" id="3.30.66.10">
    <property type="entry name" value="DNA topoisomerase I domain"/>
    <property type="match status" value="1"/>
</dbReference>
<keyword evidence="6 10" id="KW-0413">Isomerase</keyword>
<dbReference type="SUPFAM" id="SSF56349">
    <property type="entry name" value="DNA breaking-rejoining enzymes"/>
    <property type="match status" value="1"/>
</dbReference>
<proteinExistence type="inferred from homology"/>
<dbReference type="InterPro" id="IPR035447">
    <property type="entry name" value="DNA_topo_I_N_sf"/>
</dbReference>
<feature type="domain" description="DNA topoisomerase I catalytic core eukaryotic-type" evidence="8">
    <location>
        <begin position="101"/>
        <end position="306"/>
    </location>
</feature>
<dbReference type="PRINTS" id="PR00416">
    <property type="entry name" value="EUTPISMRASEI"/>
</dbReference>
<evidence type="ECO:0000256" key="1">
    <source>
        <dbReference type="ARBA" id="ARBA00000213"/>
    </source>
</evidence>
<dbReference type="SUPFAM" id="SSF55869">
    <property type="entry name" value="DNA topoisomerase I domain"/>
    <property type="match status" value="1"/>
</dbReference>
<organism evidence="10 11">
    <name type="scientific">Amnibacterium setariae</name>
    <dbReference type="NCBI Taxonomy" id="2306585"/>
    <lineage>
        <taxon>Bacteria</taxon>
        <taxon>Bacillati</taxon>
        <taxon>Actinomycetota</taxon>
        <taxon>Actinomycetes</taxon>
        <taxon>Micrococcales</taxon>
        <taxon>Microbacteriaceae</taxon>
        <taxon>Amnibacterium</taxon>
    </lineage>
</organism>
<accession>A0A3A1U1I9</accession>
<dbReference type="InterPro" id="IPR013500">
    <property type="entry name" value="TopoI_cat_euk"/>
</dbReference>
<comment type="catalytic activity">
    <reaction evidence="1">
        <text>ATP-independent breakage of single-stranded DNA, followed by passage and rejoining.</text>
        <dbReference type="EC" id="5.6.2.1"/>
    </reaction>
</comment>
<dbReference type="Pfam" id="PF01028">
    <property type="entry name" value="Topoisom_I"/>
    <property type="match status" value="1"/>
</dbReference>
<sequence length="369" mass="40932">MHSPASIHSPTVTDAPTAPKTRLRKSNPLGKGYKRVRAGSGFSYRAPDGSLVKDRALRARFEALGIPPAWSEVWIAPYENGHIQAVGYDAANRKQYIYHPTWRERNDKRKYERMLLLAEALPGARGTVRRHLRDPERPKRQVLAAAFRMLDLGGLRIGSSEYEEENGSYGLTTLHGEHVEVEGDEVRLRFPAKSHKVWESTMRDPDLAALLAELKGRGDDERLLAYRRDGEWRTITPSDVNAYVRKRLHGKFSAKDFRTLRGTVSAAISLAEHGPEEKKGLQKRAIADAMRAAAAELSNTPTVAKASYVDPRLVDHYRAGETIDPARTRAAEAEVRALLFEGPDEPIQEPGSPRAEAESELGTSGAATA</sequence>
<feature type="region of interest" description="Disordered" evidence="7">
    <location>
        <begin position="1"/>
        <end position="30"/>
    </location>
</feature>
<keyword evidence="5" id="KW-0238">DNA-binding</keyword>
<dbReference type="InterPro" id="IPR014711">
    <property type="entry name" value="TopoI_cat_a-hlx-sub_euk"/>
</dbReference>
<dbReference type="AlphaFoldDB" id="A0A3A1U1I9"/>
<comment type="similarity">
    <text evidence="2">Belongs to the type IB topoisomerase family.</text>
</comment>
<feature type="region of interest" description="Disordered" evidence="7">
    <location>
        <begin position="340"/>
        <end position="369"/>
    </location>
</feature>
<evidence type="ECO:0000256" key="2">
    <source>
        <dbReference type="ARBA" id="ARBA00006645"/>
    </source>
</evidence>
<keyword evidence="11" id="KW-1185">Reference proteome</keyword>
<feature type="compositionally biased region" description="Polar residues" evidence="7">
    <location>
        <begin position="1"/>
        <end position="14"/>
    </location>
</feature>
<evidence type="ECO:0000256" key="3">
    <source>
        <dbReference type="ARBA" id="ARBA00012891"/>
    </source>
</evidence>
<dbReference type="GO" id="GO:0003677">
    <property type="term" value="F:DNA binding"/>
    <property type="evidence" value="ECO:0007669"/>
    <property type="project" value="UniProtKB-KW"/>
</dbReference>
<dbReference type="InterPro" id="IPR011010">
    <property type="entry name" value="DNA_brk_join_enz"/>
</dbReference>
<reference evidence="11" key="1">
    <citation type="submission" date="2018-09" db="EMBL/GenBank/DDBJ databases">
        <authorList>
            <person name="Kim I."/>
        </authorList>
    </citation>
    <scope>NUCLEOTIDE SEQUENCE [LARGE SCALE GENOMIC DNA]</scope>
    <source>
        <strain evidence="11">DD4a</strain>
    </source>
</reference>